<dbReference type="AlphaFoldDB" id="A0A2Z7A5G8"/>
<accession>A0A2Z7A5G8</accession>
<evidence type="ECO:0000313" key="3">
    <source>
        <dbReference type="Proteomes" id="UP000250235"/>
    </source>
</evidence>
<feature type="region of interest" description="Disordered" evidence="1">
    <location>
        <begin position="1"/>
        <end position="21"/>
    </location>
</feature>
<keyword evidence="3" id="KW-1185">Reference proteome</keyword>
<evidence type="ECO:0000313" key="2">
    <source>
        <dbReference type="EMBL" id="KZV16818.1"/>
    </source>
</evidence>
<proteinExistence type="predicted"/>
<name>A0A2Z7A5G8_9LAMI</name>
<reference evidence="2 3" key="1">
    <citation type="journal article" date="2015" name="Proc. Natl. Acad. Sci. U.S.A.">
        <title>The resurrection genome of Boea hygrometrica: A blueprint for survival of dehydration.</title>
        <authorList>
            <person name="Xiao L."/>
            <person name="Yang G."/>
            <person name="Zhang L."/>
            <person name="Yang X."/>
            <person name="Zhao S."/>
            <person name="Ji Z."/>
            <person name="Zhou Q."/>
            <person name="Hu M."/>
            <person name="Wang Y."/>
            <person name="Chen M."/>
            <person name="Xu Y."/>
            <person name="Jin H."/>
            <person name="Xiao X."/>
            <person name="Hu G."/>
            <person name="Bao F."/>
            <person name="Hu Y."/>
            <person name="Wan P."/>
            <person name="Li L."/>
            <person name="Deng X."/>
            <person name="Kuang T."/>
            <person name="Xiang C."/>
            <person name="Zhu J.K."/>
            <person name="Oliver M.J."/>
            <person name="He Y."/>
        </authorList>
    </citation>
    <scope>NUCLEOTIDE SEQUENCE [LARGE SCALE GENOMIC DNA]</scope>
    <source>
        <strain evidence="3">cv. XS01</strain>
    </source>
</reference>
<organism evidence="2 3">
    <name type="scientific">Dorcoceras hygrometricum</name>
    <dbReference type="NCBI Taxonomy" id="472368"/>
    <lineage>
        <taxon>Eukaryota</taxon>
        <taxon>Viridiplantae</taxon>
        <taxon>Streptophyta</taxon>
        <taxon>Embryophyta</taxon>
        <taxon>Tracheophyta</taxon>
        <taxon>Spermatophyta</taxon>
        <taxon>Magnoliopsida</taxon>
        <taxon>eudicotyledons</taxon>
        <taxon>Gunneridae</taxon>
        <taxon>Pentapetalae</taxon>
        <taxon>asterids</taxon>
        <taxon>lamiids</taxon>
        <taxon>Lamiales</taxon>
        <taxon>Gesneriaceae</taxon>
        <taxon>Didymocarpoideae</taxon>
        <taxon>Trichosporeae</taxon>
        <taxon>Loxocarpinae</taxon>
        <taxon>Dorcoceras</taxon>
    </lineage>
</organism>
<sequence>MKSQQWISSFGPGPDGPVQVHSLHAAAPYPLSRRGRLAPPPPPPRVAGIRSGRFDEDNPLVQISSVFLVQADEGVSFLVVDRIGDIYRNLPRRADVIVTTVGARHKCQQGSVLNTLAPPPPPPRVAGIRSGRFDEDNPLVQISEHFDVLSMQMDGLPGKLSNCPRSDSPNGYHLSSGESEHNQLPTEDDDVSVYVTQAESRRANTRINEEAPRVGYYTRNQQREFLTHLLVYVPAGLLMHRLVVDDVGATSSFW</sequence>
<gene>
    <name evidence="2" type="ORF">F511_18611</name>
</gene>
<dbReference type="EMBL" id="KV018559">
    <property type="protein sequence ID" value="KZV16818.1"/>
    <property type="molecule type" value="Genomic_DNA"/>
</dbReference>
<protein>
    <submittedName>
        <fullName evidence="2">Myosin-12</fullName>
    </submittedName>
</protein>
<evidence type="ECO:0000256" key="1">
    <source>
        <dbReference type="SAM" id="MobiDB-lite"/>
    </source>
</evidence>
<feature type="region of interest" description="Disordered" evidence="1">
    <location>
        <begin position="161"/>
        <end position="186"/>
    </location>
</feature>
<dbReference type="Proteomes" id="UP000250235">
    <property type="component" value="Unassembled WGS sequence"/>
</dbReference>